<evidence type="ECO:0000313" key="3">
    <source>
        <dbReference type="EMBL" id="GAA5482932.1"/>
    </source>
</evidence>
<dbReference type="Gene3D" id="1.50.10.10">
    <property type="match status" value="1"/>
</dbReference>
<proteinExistence type="inferred from homology"/>
<dbReference type="SUPFAM" id="SSF48208">
    <property type="entry name" value="Six-hairpin glycosidases"/>
    <property type="match status" value="1"/>
</dbReference>
<evidence type="ECO:0000256" key="2">
    <source>
        <dbReference type="ARBA" id="ARBA00038358"/>
    </source>
</evidence>
<dbReference type="PANTHER" id="PTHR36845:SF1">
    <property type="entry name" value="HYDROLASE, PUTATIVE (AFU_ORTHOLOGUE AFUA_7G05090)-RELATED"/>
    <property type="match status" value="1"/>
</dbReference>
<name>A0ABP9UQG3_9BACT</name>
<keyword evidence="4" id="KW-1185">Reference proteome</keyword>
<organism evidence="3 4">
    <name type="scientific">Haloferula sargassicola</name>
    <dbReference type="NCBI Taxonomy" id="490096"/>
    <lineage>
        <taxon>Bacteria</taxon>
        <taxon>Pseudomonadati</taxon>
        <taxon>Verrucomicrobiota</taxon>
        <taxon>Verrucomicrobiia</taxon>
        <taxon>Verrucomicrobiales</taxon>
        <taxon>Verrucomicrobiaceae</taxon>
        <taxon>Haloferula</taxon>
    </lineage>
</organism>
<comment type="caution">
    <text evidence="3">The sequence shown here is derived from an EMBL/GenBank/DDBJ whole genome shotgun (WGS) entry which is preliminary data.</text>
</comment>
<protein>
    <submittedName>
        <fullName evidence="3">Unsaturated glucuronyl hydrolase</fullName>
    </submittedName>
</protein>
<evidence type="ECO:0000256" key="1">
    <source>
        <dbReference type="ARBA" id="ARBA00022801"/>
    </source>
</evidence>
<accession>A0ABP9UQG3</accession>
<dbReference type="Proteomes" id="UP001476282">
    <property type="component" value="Unassembled WGS sequence"/>
</dbReference>
<reference evidence="3 4" key="1">
    <citation type="submission" date="2024-02" db="EMBL/GenBank/DDBJ databases">
        <title>Haloferula sargassicola NBRC 104335.</title>
        <authorList>
            <person name="Ichikawa N."/>
            <person name="Katano-Makiyama Y."/>
            <person name="Hidaka K."/>
        </authorList>
    </citation>
    <scope>NUCLEOTIDE SEQUENCE [LARGE SCALE GENOMIC DNA]</scope>
    <source>
        <strain evidence="3 4">NBRC 104335</strain>
    </source>
</reference>
<sequence>MIDLSTPPALQTLAPALDRFFSNAGEKIAAIDREYDDSQGSPVFTVGGKYTTRGWTEWTEGFRYGIAILHFDATGDESSLGSGRRRTVEKMASHVSHIGVHDHGFNNLSTYGNLRRLMLEGRLPENEWERHFYELALKVSGAVQAARWTERQGGGGFIHSFNGPHSLFVDTIRSCRILIQAHQLGHVLMGEGDKPISLLERALLHIESTAKYSVFYGEGRDIWDVPGRTTHEAIFNTKDGAYRCPNSQQGYTGFSTWTRGQAWAMLGFAEELELLATLSDAALEPFGGREKWESLMLRAATAIAENFIENTAADGISYWDQAGPNSHRLDLSQPADPFNEWEPVDSSASAITAQGLFRLARYLKEHRRPACESDAAERFEKAALVTAASLFSEAYASADPAHHGLLLHSIYHHPNGWDHRPEPDKVPYGESSMWGDYHVMELAVYLQRLIQKAPYLTFF</sequence>
<dbReference type="InterPro" id="IPR012341">
    <property type="entry name" value="6hp_glycosidase-like_sf"/>
</dbReference>
<keyword evidence="1 3" id="KW-0378">Hydrolase</keyword>
<dbReference type="GO" id="GO:0016787">
    <property type="term" value="F:hydrolase activity"/>
    <property type="evidence" value="ECO:0007669"/>
    <property type="project" value="UniProtKB-KW"/>
</dbReference>
<comment type="similarity">
    <text evidence="2">Belongs to the glycosyl hydrolase 88 family.</text>
</comment>
<evidence type="ECO:0000313" key="4">
    <source>
        <dbReference type="Proteomes" id="UP001476282"/>
    </source>
</evidence>
<dbReference type="EMBL" id="BAABRI010000011">
    <property type="protein sequence ID" value="GAA5482932.1"/>
    <property type="molecule type" value="Genomic_DNA"/>
</dbReference>
<dbReference type="InterPro" id="IPR008928">
    <property type="entry name" value="6-hairpin_glycosidase_sf"/>
</dbReference>
<dbReference type="InterPro" id="IPR052369">
    <property type="entry name" value="UG_Glycosaminoglycan_Hydrolase"/>
</dbReference>
<dbReference type="PANTHER" id="PTHR36845">
    <property type="entry name" value="HYDROLASE, PUTATIVE (AFU_ORTHOLOGUE AFUA_7G05090)-RELATED"/>
    <property type="match status" value="1"/>
</dbReference>
<gene>
    <name evidence="3" type="primary">ugl</name>
    <name evidence="3" type="ORF">Hsar01_02158</name>
</gene>
<dbReference type="RefSeq" id="WP_353567059.1">
    <property type="nucleotide sequence ID" value="NZ_BAABRI010000011.1"/>
</dbReference>